<reference evidence="1" key="1">
    <citation type="journal article" date="2019" name="bioRxiv">
        <title>The Genome of the Zebra Mussel, Dreissena polymorpha: A Resource for Invasive Species Research.</title>
        <authorList>
            <person name="McCartney M.A."/>
            <person name="Auch B."/>
            <person name="Kono T."/>
            <person name="Mallez S."/>
            <person name="Zhang Y."/>
            <person name="Obille A."/>
            <person name="Becker A."/>
            <person name="Abrahante J.E."/>
            <person name="Garbe J."/>
            <person name="Badalamenti J.P."/>
            <person name="Herman A."/>
            <person name="Mangelson H."/>
            <person name="Liachko I."/>
            <person name="Sullivan S."/>
            <person name="Sone E.D."/>
            <person name="Koren S."/>
            <person name="Silverstein K.A.T."/>
            <person name="Beckman K.B."/>
            <person name="Gohl D.M."/>
        </authorList>
    </citation>
    <scope>NUCLEOTIDE SEQUENCE</scope>
    <source>
        <strain evidence="1">Duluth1</strain>
        <tissue evidence="1">Whole animal</tissue>
    </source>
</reference>
<evidence type="ECO:0000313" key="1">
    <source>
        <dbReference type="EMBL" id="KAH3748396.1"/>
    </source>
</evidence>
<organism evidence="1 2">
    <name type="scientific">Dreissena polymorpha</name>
    <name type="common">Zebra mussel</name>
    <name type="synonym">Mytilus polymorpha</name>
    <dbReference type="NCBI Taxonomy" id="45954"/>
    <lineage>
        <taxon>Eukaryota</taxon>
        <taxon>Metazoa</taxon>
        <taxon>Spiralia</taxon>
        <taxon>Lophotrochozoa</taxon>
        <taxon>Mollusca</taxon>
        <taxon>Bivalvia</taxon>
        <taxon>Autobranchia</taxon>
        <taxon>Heteroconchia</taxon>
        <taxon>Euheterodonta</taxon>
        <taxon>Imparidentia</taxon>
        <taxon>Neoheterodontei</taxon>
        <taxon>Myida</taxon>
        <taxon>Dreissenoidea</taxon>
        <taxon>Dreissenidae</taxon>
        <taxon>Dreissena</taxon>
    </lineage>
</organism>
<comment type="caution">
    <text evidence="1">The sequence shown here is derived from an EMBL/GenBank/DDBJ whole genome shotgun (WGS) entry which is preliminary data.</text>
</comment>
<sequence>MNATSYVWCAVSQESNDTDTNSYNIRQVTCGVPYLKTAMPLIPTLTILDKLRVVCRCVWCAVSQDSHATDTNSYNIRQVVCGVPYLKTAMPLIPTLTLLDKQVVCGVSYLKTAMPLIPTLTILDKLRVVCRISREQRH</sequence>
<gene>
    <name evidence="1" type="ORF">DPMN_182841</name>
</gene>
<keyword evidence="2" id="KW-1185">Reference proteome</keyword>
<name>A0A9D4DGG5_DREPO</name>
<dbReference type="AlphaFoldDB" id="A0A9D4DGG5"/>
<reference evidence="1" key="2">
    <citation type="submission" date="2020-11" db="EMBL/GenBank/DDBJ databases">
        <authorList>
            <person name="McCartney M.A."/>
            <person name="Auch B."/>
            <person name="Kono T."/>
            <person name="Mallez S."/>
            <person name="Becker A."/>
            <person name="Gohl D.M."/>
            <person name="Silverstein K.A.T."/>
            <person name="Koren S."/>
            <person name="Bechman K.B."/>
            <person name="Herman A."/>
            <person name="Abrahante J.E."/>
            <person name="Garbe J."/>
        </authorList>
    </citation>
    <scope>NUCLEOTIDE SEQUENCE</scope>
    <source>
        <strain evidence="1">Duluth1</strain>
        <tissue evidence="1">Whole animal</tissue>
    </source>
</reference>
<dbReference type="EMBL" id="JAIWYP010000010">
    <property type="protein sequence ID" value="KAH3748396.1"/>
    <property type="molecule type" value="Genomic_DNA"/>
</dbReference>
<evidence type="ECO:0000313" key="2">
    <source>
        <dbReference type="Proteomes" id="UP000828390"/>
    </source>
</evidence>
<dbReference type="Proteomes" id="UP000828390">
    <property type="component" value="Unassembled WGS sequence"/>
</dbReference>
<accession>A0A9D4DGG5</accession>
<proteinExistence type="predicted"/>
<protein>
    <submittedName>
        <fullName evidence="1">Uncharacterized protein</fullName>
    </submittedName>
</protein>